<gene>
    <name evidence="10" type="primary">fluC</name>
    <name evidence="10" type="synonym">crcB</name>
    <name evidence="11" type="ORF">FY030_07055</name>
</gene>
<keyword evidence="3 10" id="KW-0812">Transmembrane</keyword>
<keyword evidence="10" id="KW-0406">Ion transport</keyword>
<evidence type="ECO:0000313" key="11">
    <source>
        <dbReference type="EMBL" id="QFG68505.1"/>
    </source>
</evidence>
<comment type="catalytic activity">
    <reaction evidence="8">
        <text>fluoride(in) = fluoride(out)</text>
        <dbReference type="Rhea" id="RHEA:76159"/>
        <dbReference type="ChEBI" id="CHEBI:17051"/>
    </reaction>
    <physiologicalReaction direction="left-to-right" evidence="8">
        <dbReference type="Rhea" id="RHEA:76160"/>
    </physiologicalReaction>
</comment>
<dbReference type="KEGG" id="serw:FY030_07055"/>
<keyword evidence="10" id="KW-0915">Sodium</keyword>
<comment type="subcellular location">
    <subcellularLocation>
        <location evidence="1 10">Cell membrane</location>
        <topology evidence="1 10">Multi-pass membrane protein</topology>
    </subcellularLocation>
</comment>
<evidence type="ECO:0000256" key="1">
    <source>
        <dbReference type="ARBA" id="ARBA00004651"/>
    </source>
</evidence>
<organism evidence="11 12">
    <name type="scientific">Ornithinimicrobium pratense</name>
    <dbReference type="NCBI Taxonomy" id="2593973"/>
    <lineage>
        <taxon>Bacteria</taxon>
        <taxon>Bacillati</taxon>
        <taxon>Actinomycetota</taxon>
        <taxon>Actinomycetes</taxon>
        <taxon>Micrococcales</taxon>
        <taxon>Ornithinimicrobiaceae</taxon>
        <taxon>Ornithinimicrobium</taxon>
    </lineage>
</organism>
<dbReference type="GO" id="GO:0062054">
    <property type="term" value="F:fluoride channel activity"/>
    <property type="evidence" value="ECO:0007669"/>
    <property type="project" value="UniProtKB-UniRule"/>
</dbReference>
<evidence type="ECO:0000256" key="9">
    <source>
        <dbReference type="ARBA" id="ARBA00049940"/>
    </source>
</evidence>
<feature type="transmembrane region" description="Helical" evidence="10">
    <location>
        <begin position="115"/>
        <end position="138"/>
    </location>
</feature>
<proteinExistence type="inferred from homology"/>
<keyword evidence="10" id="KW-0479">Metal-binding</keyword>
<feature type="transmembrane region" description="Helical" evidence="10">
    <location>
        <begin position="21"/>
        <end position="40"/>
    </location>
</feature>
<name>A0A5J6V435_9MICO</name>
<protein>
    <recommendedName>
        <fullName evidence="10">Fluoride-specific ion channel FluC</fullName>
    </recommendedName>
</protein>
<dbReference type="Proteomes" id="UP000326546">
    <property type="component" value="Chromosome"/>
</dbReference>
<evidence type="ECO:0000256" key="8">
    <source>
        <dbReference type="ARBA" id="ARBA00035585"/>
    </source>
</evidence>
<evidence type="ECO:0000256" key="6">
    <source>
        <dbReference type="ARBA" id="ARBA00023303"/>
    </source>
</evidence>
<dbReference type="OrthoDB" id="4408652at2"/>
<evidence type="ECO:0000256" key="3">
    <source>
        <dbReference type="ARBA" id="ARBA00022692"/>
    </source>
</evidence>
<evidence type="ECO:0000256" key="7">
    <source>
        <dbReference type="ARBA" id="ARBA00035120"/>
    </source>
</evidence>
<dbReference type="AlphaFoldDB" id="A0A5J6V435"/>
<feature type="binding site" evidence="10">
    <location>
        <position position="93"/>
    </location>
    <ligand>
        <name>Na(+)</name>
        <dbReference type="ChEBI" id="CHEBI:29101"/>
        <note>structural</note>
    </ligand>
</feature>
<evidence type="ECO:0000256" key="5">
    <source>
        <dbReference type="ARBA" id="ARBA00023136"/>
    </source>
</evidence>
<dbReference type="GO" id="GO:0046872">
    <property type="term" value="F:metal ion binding"/>
    <property type="evidence" value="ECO:0007669"/>
    <property type="project" value="UniProtKB-KW"/>
</dbReference>
<dbReference type="PANTHER" id="PTHR28259:SF1">
    <property type="entry name" value="FLUORIDE EXPORT PROTEIN 1-RELATED"/>
    <property type="match status" value="1"/>
</dbReference>
<dbReference type="PANTHER" id="PTHR28259">
    <property type="entry name" value="FLUORIDE EXPORT PROTEIN 1-RELATED"/>
    <property type="match status" value="1"/>
</dbReference>
<evidence type="ECO:0000256" key="4">
    <source>
        <dbReference type="ARBA" id="ARBA00022989"/>
    </source>
</evidence>
<feature type="transmembrane region" description="Helical" evidence="10">
    <location>
        <begin position="52"/>
        <end position="74"/>
    </location>
</feature>
<keyword evidence="6 10" id="KW-0407">Ion channel</keyword>
<dbReference type="HAMAP" id="MF_00454">
    <property type="entry name" value="FluC"/>
    <property type="match status" value="1"/>
</dbReference>
<sequence>MIGPSWRPLAGGYAHSVTLTARTLLAVSAGGAVGSLLRWFVDVLMPGAWGTLPWGTLLVNVLGSALLGVVVEVLDRGGGSGVLGAFLTTGVLGGFTTFSTYAVQVALLGGADPAVALTYFVVTPLLCVAAAGLATTWVRRARGAA</sequence>
<keyword evidence="10" id="KW-0813">Transport</keyword>
<comment type="similarity">
    <text evidence="7 10">Belongs to the fluoride channel Fluc/FEX (TC 1.A.43) family.</text>
</comment>
<comment type="function">
    <text evidence="9 10">Fluoride-specific ion channel. Important for reducing fluoride concentration in the cell, thus reducing its toxicity.</text>
</comment>
<dbReference type="InterPro" id="IPR003691">
    <property type="entry name" value="FluC"/>
</dbReference>
<comment type="activity regulation">
    <text evidence="10">Na(+) is not transported, but it plays an essential structural role and its presence is essential for fluoride channel function.</text>
</comment>
<evidence type="ECO:0000256" key="10">
    <source>
        <dbReference type="HAMAP-Rule" id="MF_00454"/>
    </source>
</evidence>
<accession>A0A5J6V435</accession>
<evidence type="ECO:0000256" key="2">
    <source>
        <dbReference type="ARBA" id="ARBA00022475"/>
    </source>
</evidence>
<keyword evidence="5 10" id="KW-0472">Membrane</keyword>
<keyword evidence="2 10" id="KW-1003">Cell membrane</keyword>
<dbReference type="GO" id="GO:0005886">
    <property type="term" value="C:plasma membrane"/>
    <property type="evidence" value="ECO:0007669"/>
    <property type="project" value="UniProtKB-SubCell"/>
</dbReference>
<dbReference type="EMBL" id="CP044427">
    <property type="protein sequence ID" value="QFG68505.1"/>
    <property type="molecule type" value="Genomic_DNA"/>
</dbReference>
<keyword evidence="12" id="KW-1185">Reference proteome</keyword>
<dbReference type="Pfam" id="PF02537">
    <property type="entry name" value="CRCB"/>
    <property type="match status" value="1"/>
</dbReference>
<reference evidence="11 12" key="1">
    <citation type="submission" date="2019-09" db="EMBL/GenBank/DDBJ databases">
        <title>Serinicoccus pratensis sp. nov., isolated from meadow soil.</title>
        <authorList>
            <person name="Zhang W."/>
        </authorList>
    </citation>
    <scope>NUCLEOTIDE SEQUENCE [LARGE SCALE GENOMIC DNA]</scope>
    <source>
        <strain evidence="11 12">W204</strain>
    </source>
</reference>
<feature type="transmembrane region" description="Helical" evidence="10">
    <location>
        <begin position="81"/>
        <end position="103"/>
    </location>
</feature>
<feature type="binding site" evidence="10">
    <location>
        <position position="96"/>
    </location>
    <ligand>
        <name>Na(+)</name>
        <dbReference type="ChEBI" id="CHEBI:29101"/>
        <note>structural</note>
    </ligand>
</feature>
<dbReference type="GO" id="GO:0140114">
    <property type="term" value="P:cellular detoxification of fluoride"/>
    <property type="evidence" value="ECO:0007669"/>
    <property type="project" value="UniProtKB-UniRule"/>
</dbReference>
<keyword evidence="4 10" id="KW-1133">Transmembrane helix</keyword>
<evidence type="ECO:0000313" key="12">
    <source>
        <dbReference type="Proteomes" id="UP000326546"/>
    </source>
</evidence>